<reference evidence="2 3" key="1">
    <citation type="submission" date="2008-07" db="EMBL/GenBank/DDBJ databases">
        <authorList>
            <person name="El-Sayed N."/>
            <person name="Caler E."/>
            <person name="Inman J."/>
            <person name="Amedeo P."/>
            <person name="Hass B."/>
            <person name="Wortman J."/>
        </authorList>
    </citation>
    <scope>NUCLEOTIDE SEQUENCE [LARGE SCALE GENOMIC DNA]</scope>
    <source>
        <strain evidence="3">ATCC 50983 / TXsc</strain>
    </source>
</reference>
<name>C5K997_PERM5</name>
<dbReference type="RefSeq" id="XP_002787142.1">
    <property type="nucleotide sequence ID" value="XM_002787096.1"/>
</dbReference>
<feature type="non-terminal residue" evidence="2">
    <location>
        <position position="1"/>
    </location>
</feature>
<dbReference type="OrthoDB" id="6778023at2759"/>
<feature type="signal peptide" evidence="1">
    <location>
        <begin position="1"/>
        <end position="17"/>
    </location>
</feature>
<proteinExistence type="predicted"/>
<protein>
    <recommendedName>
        <fullName evidence="4">Reverse transcriptase</fullName>
    </recommendedName>
</protein>
<sequence length="69" mass="7521">VPTFLAELSIILRAALSLGVFPKCWKSGLLVAIPKAGRQFPDGDNRLKRVRPITLLRTGGKILEKPIVA</sequence>
<feature type="chain" id="PRO_5002953780" description="Reverse transcriptase" evidence="1">
    <location>
        <begin position="18"/>
        <end position="69"/>
    </location>
</feature>
<dbReference type="Proteomes" id="UP000007800">
    <property type="component" value="Unassembled WGS sequence"/>
</dbReference>
<evidence type="ECO:0008006" key="4">
    <source>
        <dbReference type="Google" id="ProtNLM"/>
    </source>
</evidence>
<gene>
    <name evidence="2" type="ORF">Pmar_PMAR022045</name>
</gene>
<dbReference type="AlphaFoldDB" id="C5K997"/>
<organism evidence="3">
    <name type="scientific">Perkinsus marinus (strain ATCC 50983 / TXsc)</name>
    <dbReference type="NCBI Taxonomy" id="423536"/>
    <lineage>
        <taxon>Eukaryota</taxon>
        <taxon>Sar</taxon>
        <taxon>Alveolata</taxon>
        <taxon>Perkinsozoa</taxon>
        <taxon>Perkinsea</taxon>
        <taxon>Perkinsida</taxon>
        <taxon>Perkinsidae</taxon>
        <taxon>Perkinsus</taxon>
    </lineage>
</organism>
<evidence type="ECO:0000256" key="1">
    <source>
        <dbReference type="SAM" id="SignalP"/>
    </source>
</evidence>
<dbReference type="InParanoid" id="C5K997"/>
<evidence type="ECO:0000313" key="2">
    <source>
        <dbReference type="EMBL" id="EER18938.1"/>
    </source>
</evidence>
<evidence type="ECO:0000313" key="3">
    <source>
        <dbReference type="Proteomes" id="UP000007800"/>
    </source>
</evidence>
<keyword evidence="1" id="KW-0732">Signal</keyword>
<dbReference type="EMBL" id="GG671439">
    <property type="protein sequence ID" value="EER18938.1"/>
    <property type="molecule type" value="Genomic_DNA"/>
</dbReference>
<accession>C5K997</accession>
<feature type="non-terminal residue" evidence="2">
    <location>
        <position position="69"/>
    </location>
</feature>
<keyword evidence="3" id="KW-1185">Reference proteome</keyword>
<dbReference type="GeneID" id="9049422"/>